<dbReference type="GO" id="GO:0016787">
    <property type="term" value="F:hydrolase activity"/>
    <property type="evidence" value="ECO:0007669"/>
    <property type="project" value="UniProtKB-KW"/>
</dbReference>
<name>A0ABQ0J200_9MOLU</name>
<evidence type="ECO:0000313" key="2">
    <source>
        <dbReference type="EMBL" id="GAK73635.1"/>
    </source>
</evidence>
<dbReference type="EMBL" id="BBIY01000007">
    <property type="protein sequence ID" value="GAK73635.1"/>
    <property type="molecule type" value="Genomic_DNA"/>
</dbReference>
<reference evidence="3" key="1">
    <citation type="journal article" date="2014" name="Genome Announc.">
        <title>Draft Genome Sequence of ''Candidatus Phytoplasma asteris'' Strain OY-V, an Unculturable Plant-Pathogenic Bacterium.</title>
        <authorList>
            <person name="Kakizawa S."/>
            <person name="Makino A."/>
            <person name="Ishii Y."/>
            <person name="Tamaki H."/>
            <person name="Kamagata Y."/>
        </authorList>
    </citation>
    <scope>NUCLEOTIDE SEQUENCE [LARGE SCALE GENOMIC DNA]</scope>
    <source>
        <strain evidence="3">OY-V</strain>
    </source>
</reference>
<keyword evidence="1" id="KW-0812">Transmembrane</keyword>
<reference evidence="2 3" key="2">
    <citation type="journal article" date="2014" name="Genome Announc.">
        <title>Draft Genome Sequence of 'Candidatus Phytoplasma asteris' Strain OY-V, an Unculturable Plant-Pathogenic Bacterium.</title>
        <authorList>
            <person name="Kakizawa S."/>
            <person name="Makino A."/>
            <person name="Ishii Y."/>
            <person name="Tamaki H."/>
            <person name="Kamagata Y."/>
        </authorList>
    </citation>
    <scope>NUCLEOTIDE SEQUENCE [LARGE SCALE GENOMIC DNA]</scope>
    <source>
        <strain evidence="2 3">OY-V</strain>
    </source>
</reference>
<keyword evidence="1" id="KW-1133">Transmembrane helix</keyword>
<dbReference type="RefSeq" id="WP_041624613.1">
    <property type="nucleotide sequence ID" value="NZ_BBIY01000007.1"/>
</dbReference>
<evidence type="ECO:0000256" key="1">
    <source>
        <dbReference type="SAM" id="Phobius"/>
    </source>
</evidence>
<gene>
    <name evidence="2" type="ORF">OYV_01140</name>
</gene>
<evidence type="ECO:0000313" key="3">
    <source>
        <dbReference type="Proteomes" id="UP000028900"/>
    </source>
</evidence>
<feature type="transmembrane region" description="Helical" evidence="1">
    <location>
        <begin position="12"/>
        <end position="33"/>
    </location>
</feature>
<sequence length="64" mass="7355">MSLKKSFNRKINYRFIVGFICVSLYLLLSYLQINVVKADNKEPINVVEFGATQNISQEAIQKSE</sequence>
<organism evidence="2 3">
    <name type="scientific">'Chrysanthemum coronarium' phytoplasma</name>
    <dbReference type="NCBI Taxonomy" id="1520703"/>
    <lineage>
        <taxon>Bacteria</taxon>
        <taxon>Bacillati</taxon>
        <taxon>Mycoplasmatota</taxon>
        <taxon>Mollicutes</taxon>
        <taxon>Acholeplasmatales</taxon>
        <taxon>Acholeplasmataceae</taxon>
        <taxon>Candidatus Phytoplasma</taxon>
        <taxon>16SrI (Aster yellows group)</taxon>
    </lineage>
</organism>
<keyword evidence="1" id="KW-0472">Membrane</keyword>
<keyword evidence="3" id="KW-1185">Reference proteome</keyword>
<protein>
    <submittedName>
        <fullName evidence="2">Predicted hydrolase of the HD superfamily</fullName>
    </submittedName>
</protein>
<comment type="caution">
    <text evidence="2">The sequence shown here is derived from an EMBL/GenBank/DDBJ whole genome shotgun (WGS) entry which is preliminary data.</text>
</comment>
<keyword evidence="2" id="KW-0378">Hydrolase</keyword>
<dbReference type="Proteomes" id="UP000028900">
    <property type="component" value="Unassembled WGS sequence"/>
</dbReference>
<proteinExistence type="predicted"/>
<accession>A0ABQ0J200</accession>